<feature type="compositionally biased region" description="Low complexity" evidence="3">
    <location>
        <begin position="107"/>
        <end position="116"/>
    </location>
</feature>
<dbReference type="PROSITE" id="PS50011">
    <property type="entry name" value="PROTEIN_KINASE_DOM"/>
    <property type="match status" value="1"/>
</dbReference>
<dbReference type="GO" id="GO:0004672">
    <property type="term" value="F:protein kinase activity"/>
    <property type="evidence" value="ECO:0007669"/>
    <property type="project" value="InterPro"/>
</dbReference>
<dbReference type="Pfam" id="PF00069">
    <property type="entry name" value="Pkinase"/>
    <property type="match status" value="1"/>
</dbReference>
<dbReference type="InterPro" id="IPR011009">
    <property type="entry name" value="Kinase-like_dom_sf"/>
</dbReference>
<feature type="compositionally biased region" description="Basic and acidic residues" evidence="3">
    <location>
        <begin position="42"/>
        <end position="60"/>
    </location>
</feature>
<dbReference type="SUPFAM" id="SSF56112">
    <property type="entry name" value="Protein kinase-like (PK-like)"/>
    <property type="match status" value="1"/>
</dbReference>
<feature type="region of interest" description="Disordered" evidence="3">
    <location>
        <begin position="26"/>
        <end position="128"/>
    </location>
</feature>
<dbReference type="InterPro" id="IPR000719">
    <property type="entry name" value="Prot_kinase_dom"/>
</dbReference>
<dbReference type="PANTHER" id="PTHR27001">
    <property type="entry name" value="OS01G0253100 PROTEIN"/>
    <property type="match status" value="1"/>
</dbReference>
<feature type="compositionally biased region" description="Basic and acidic residues" evidence="3">
    <location>
        <begin position="26"/>
        <end position="35"/>
    </location>
</feature>
<proteinExistence type="predicted"/>
<evidence type="ECO:0000256" key="3">
    <source>
        <dbReference type="SAM" id="MobiDB-lite"/>
    </source>
</evidence>
<dbReference type="EnsemblPlants" id="EMT27973">
    <property type="protein sequence ID" value="EMT27973"/>
    <property type="gene ID" value="F775_10265"/>
</dbReference>
<organism evidence="4">
    <name type="scientific">Aegilops tauschii</name>
    <name type="common">Tausch's goatgrass</name>
    <name type="synonym">Aegilops squarrosa</name>
    <dbReference type="NCBI Taxonomy" id="37682"/>
    <lineage>
        <taxon>Eukaryota</taxon>
        <taxon>Viridiplantae</taxon>
        <taxon>Streptophyta</taxon>
        <taxon>Embryophyta</taxon>
        <taxon>Tracheophyta</taxon>
        <taxon>Spermatophyta</taxon>
        <taxon>Magnoliopsida</taxon>
        <taxon>Liliopsida</taxon>
        <taxon>Poales</taxon>
        <taxon>Poaceae</taxon>
        <taxon>BOP clade</taxon>
        <taxon>Pooideae</taxon>
        <taxon>Triticodae</taxon>
        <taxon>Triticeae</taxon>
        <taxon>Triticinae</taxon>
        <taxon>Aegilops</taxon>
    </lineage>
</organism>
<dbReference type="GO" id="GO:0005524">
    <property type="term" value="F:ATP binding"/>
    <property type="evidence" value="ECO:0007669"/>
    <property type="project" value="UniProtKB-KW"/>
</dbReference>
<dbReference type="AlphaFoldDB" id="M8C1Q3"/>
<keyword evidence="2" id="KW-0067">ATP-binding</keyword>
<keyword evidence="1" id="KW-0547">Nucleotide-binding</keyword>
<dbReference type="GO" id="GO:0005886">
    <property type="term" value="C:plasma membrane"/>
    <property type="evidence" value="ECO:0007669"/>
    <property type="project" value="TreeGrafter"/>
</dbReference>
<sequence length="463" mass="51117">MRRYLIYEGGFIGLFGGFADDYSNEHNDMDDKSNDGENLGDTGKDDKDMGDTRKEGKDMDDKDNDFVGMDPQRNGWSTDSKGGSDGKGGSGSTFFNGRLNDLSAVNTSCTRSSSRPTRPPRECSSGPAATLPIMLNEQAIINNLTDNNVTRMWPNRRAGEDERLYLVHNQGTAGINTRYPLLVKKFQNVNPALQVDGNVRYRYKSEMILLASNSHDNIIKVVDIIQREDAIMLVFEYPVNGSLQSWLHQPMDAAQPLSWPERRVIAIGVGQGLCHLHHGCNKPIVHHNISSDNILLDRNFKAVIASFGDAQMNMAGLGQPLPITDLPPGNFGEFCLNKLGLLTSTNKRLTAEYGNTASPMTEKVDTYSFGVLLLVLVTGREPNGAGADCHLAVWARNFAQLTANQLEIFEGAVDMVIPDQAQQRPSMRMALKRLRGSRGRSPFGGLLTCYLLDTFYVYVPSTD</sequence>
<name>M8C1Q3_AEGTA</name>
<evidence type="ECO:0000313" key="4">
    <source>
        <dbReference type="EnsemblPlants" id="EMT27973"/>
    </source>
</evidence>
<evidence type="ECO:0000256" key="1">
    <source>
        <dbReference type="ARBA" id="ARBA00022741"/>
    </source>
</evidence>
<accession>M8C1Q3</accession>
<evidence type="ECO:0000256" key="2">
    <source>
        <dbReference type="ARBA" id="ARBA00022840"/>
    </source>
</evidence>
<protein>
    <submittedName>
        <fullName evidence="4">Receptor-like protein kinase HAIKU2</fullName>
    </submittedName>
</protein>
<dbReference type="PANTHER" id="PTHR27001:SF944">
    <property type="entry name" value="PROTEIN KINASE DOMAIN-CONTAINING PROTEIN"/>
    <property type="match status" value="1"/>
</dbReference>
<dbReference type="Gene3D" id="1.10.510.10">
    <property type="entry name" value="Transferase(Phosphotransferase) domain 1"/>
    <property type="match status" value="1"/>
</dbReference>
<dbReference type="ExpressionAtlas" id="M8C1Q3">
    <property type="expression patterns" value="baseline"/>
</dbReference>
<reference evidence="4" key="1">
    <citation type="submission" date="2015-06" db="UniProtKB">
        <authorList>
            <consortium name="EnsemblPlants"/>
        </authorList>
    </citation>
    <scope>IDENTIFICATION</scope>
</reference>
<dbReference type="Gene3D" id="3.30.200.20">
    <property type="entry name" value="Phosphorylase Kinase, domain 1"/>
    <property type="match status" value="1"/>
</dbReference>